<reference evidence="4" key="1">
    <citation type="submission" date="2022-06" db="EMBL/GenBank/DDBJ databases">
        <title>A novel DMS-producing enzyme.</title>
        <authorList>
            <person name="Zhang Y."/>
        </authorList>
    </citation>
    <scope>NUCLEOTIDE SEQUENCE</scope>
    <source>
        <strain evidence="4">RT37</strain>
    </source>
</reference>
<dbReference type="PANTHER" id="PTHR32305">
    <property type="match status" value="1"/>
</dbReference>
<dbReference type="Pfam" id="PF20148">
    <property type="entry name" value="DUF6531"/>
    <property type="match status" value="1"/>
</dbReference>
<evidence type="ECO:0000256" key="1">
    <source>
        <dbReference type="SAM" id="MobiDB-lite"/>
    </source>
</evidence>
<dbReference type="InterPro" id="IPR006530">
    <property type="entry name" value="YD"/>
</dbReference>
<name>A0AAU7KMW1_9GAMM</name>
<dbReference type="InterPro" id="IPR050708">
    <property type="entry name" value="T6SS_VgrG/RHS"/>
</dbReference>
<evidence type="ECO:0000313" key="4">
    <source>
        <dbReference type="EMBL" id="XBO73007.1"/>
    </source>
</evidence>
<evidence type="ECO:0000259" key="2">
    <source>
        <dbReference type="Pfam" id="PF03527"/>
    </source>
</evidence>
<dbReference type="Pfam" id="PF05593">
    <property type="entry name" value="RHS_repeat"/>
    <property type="match status" value="7"/>
</dbReference>
<feature type="region of interest" description="Disordered" evidence="1">
    <location>
        <begin position="986"/>
        <end position="1022"/>
    </location>
</feature>
<gene>
    <name evidence="4" type="ORF">NFG58_10040</name>
</gene>
<dbReference type="InterPro" id="IPR022385">
    <property type="entry name" value="Rhs_assc_core"/>
</dbReference>
<feature type="domain" description="DUF6531" evidence="3">
    <location>
        <begin position="174"/>
        <end position="244"/>
    </location>
</feature>
<dbReference type="NCBIfam" id="TIGR03696">
    <property type="entry name" value="Rhs_assc_core"/>
    <property type="match status" value="1"/>
</dbReference>
<organism evidence="4">
    <name type="scientific">Halomonas sp. RT37</name>
    <dbReference type="NCBI Taxonomy" id="2950872"/>
    <lineage>
        <taxon>Bacteria</taxon>
        <taxon>Pseudomonadati</taxon>
        <taxon>Pseudomonadota</taxon>
        <taxon>Gammaproteobacteria</taxon>
        <taxon>Oceanospirillales</taxon>
        <taxon>Halomonadaceae</taxon>
        <taxon>Halomonas</taxon>
    </lineage>
</organism>
<dbReference type="NCBIfam" id="TIGR01643">
    <property type="entry name" value="YD_repeat_2x"/>
    <property type="match status" value="6"/>
</dbReference>
<dbReference type="InterPro" id="IPR045351">
    <property type="entry name" value="DUF6531"/>
</dbReference>
<dbReference type="Pfam" id="PF03527">
    <property type="entry name" value="RHS"/>
    <property type="match status" value="1"/>
</dbReference>
<dbReference type="EMBL" id="CP098827">
    <property type="protein sequence ID" value="XBO73007.1"/>
    <property type="molecule type" value="Genomic_DNA"/>
</dbReference>
<dbReference type="RefSeq" id="WP_348828085.1">
    <property type="nucleotide sequence ID" value="NZ_CP098827.1"/>
</dbReference>
<sequence>MDFLAELDSKLEEQKPKLLREIDTIVGKLAEFINNPVDAATQAGLIDKNPEWWNLLEKGKRVVFIAFDRLLEAFGDDRQRLIAFLGQLGGMARSMVNAGFERLLPMIRDLAQATRRRSSQSRGVNHQGTAVTGQHTVHYLSADNRQTTRHEAEPSATPAGCVCSLHRPTPTSPNPVDYVMGDENLWHTDFSVPGLIDVEWTRYYRSSIDELDDSELGARWSSPFHTRFEALGEQLTFIDSLNRALPIEPIEVGGSRFLPRESVTLEHPDSEHYRLHYLDGSQELYRRIGKSGPGERVHFRLVEQRERDGRALHLSYRQGRLDRLTDGAALLLRFHYSSAGLLAKVVRHYPGADVTKHNDEAAEAHEPEVLVRYQHSADGDLIESRDMRGYTREYQYQHHLVTRYTHRSGLAVELEWDWPGKAEGALPAAHDARCVRNRLEDGSEDTRFEYHRGLWYTRVTDADGVVTFYRYNYHNQIESITHPFHPALGSEHWRWDEHGRLIRHIDGEGRTTHYRYDDQGRLIETVDPQGLSTRIDYDDKGLPVRVTEPDGRERSLRFDERGLPLQEIAPSGRVTTFSHNARGLLTAMTDAAGNTYQYRWNDQGRLTSASDCSRKTTQFRYDHRGWLIERRDAAGHRTHYTRDATGLLLSVEHPDGAIEHFSHDGEGRLTQYLDPTGQRTRYRYNGKGQPIERRDPMGQRFAYHYDRLLRLSALTNQNGDRWQFRYDGGGRLIEDTGFDGRTRHYRYDDGGALIERREGELVTTFTRDAMGRVLERESQRPGQPALTTRYGYDPLGRLTRAASRHSETRFHFDTADNLIAEVQRHQLPNGGDYSSVTRHTHDALGNRETTTLPDGQTLAWLRYGSGHVHAMTLDQRELMAFERDDLHREVRRHQGSREVESRFDPLGRLIEQHIRTLEASVEDRPRHPTVRRQWHYSANGLLSQVDDNLRGTTRYGYDPLGRLRQASAPGLEEVFAFDPAGNLVDPVPPERTSENGSNTLPSDATRWRRERPRDHLDHGSEERIRLDYPGAPASLSPAMGNLLKRYAGTHYHYDASGNLTRRIAPSGETWHYQYDPEHRLIEACHYPHAPAAGDDIVPRMRARYAYDGLGRRVWKEVNRLGQPSELTVFNWDGDLLQSEERFVGGLPPLFRPERLELARENPERPHSLPIAQRCHRLEYPGLTPERRVVYLFEPDSFVPAAKLENRFEAVHTRSGTGAVLYTEHQPTEPTLYSIHTDHLGTPMELAECDGKLAWVGHYRAWGELTKASDGHGNPSTTDNPLRFQGQYLDEETGLHYNRHRYYDPETGRFTTQDPIGLAGGENLYMYAPNPTGWVDPLGLSRDNGCNCPDSGVPRRGYHNETYSNKPVKPEDATDRWDEFLGPGPHTDIHPRTGAPDRDRIVSSDGARSIRYGSHEMNSSSTKHHYHEEIWSLDTENNVMNVDNTVIRVPQRKTSR</sequence>
<feature type="domain" description="RHS protein conserved region" evidence="2">
    <location>
        <begin position="1234"/>
        <end position="1266"/>
    </location>
</feature>
<dbReference type="InterPro" id="IPR031325">
    <property type="entry name" value="RHS_repeat"/>
</dbReference>
<feature type="compositionally biased region" description="Basic and acidic residues" evidence="1">
    <location>
        <begin position="1005"/>
        <end position="1022"/>
    </location>
</feature>
<evidence type="ECO:0000259" key="3">
    <source>
        <dbReference type="Pfam" id="PF20148"/>
    </source>
</evidence>
<dbReference type="Gene3D" id="2.180.10.10">
    <property type="entry name" value="RHS repeat-associated core"/>
    <property type="match status" value="3"/>
</dbReference>
<dbReference type="InterPro" id="IPR001826">
    <property type="entry name" value="RHS"/>
</dbReference>
<accession>A0AAU7KMW1</accession>
<proteinExistence type="predicted"/>
<dbReference type="PRINTS" id="PR00394">
    <property type="entry name" value="RHSPROTEIN"/>
</dbReference>
<dbReference type="PANTHER" id="PTHR32305:SF15">
    <property type="entry name" value="PROTEIN RHSA-RELATED"/>
    <property type="match status" value="1"/>
</dbReference>
<protein>
    <submittedName>
        <fullName evidence="4">DUF6531 domain-containing protein</fullName>
    </submittedName>
</protein>